<name>A0A7H1DX45_9FLAO</name>
<evidence type="ECO:0000256" key="3">
    <source>
        <dbReference type="ARBA" id="ARBA00022806"/>
    </source>
</evidence>
<dbReference type="EMBL" id="CP060203">
    <property type="protein sequence ID" value="QNS41553.1"/>
    <property type="molecule type" value="Genomic_DNA"/>
</dbReference>
<dbReference type="Gene3D" id="3.40.50.300">
    <property type="entry name" value="P-loop containing nucleotide triphosphate hydrolases"/>
    <property type="match status" value="2"/>
</dbReference>
<keyword evidence="12" id="KW-1185">Reference proteome</keyword>
<dbReference type="InterPro" id="IPR044742">
    <property type="entry name" value="DEAD/DEAH_RhlB"/>
</dbReference>
<keyword evidence="2" id="KW-0378">Hydrolase</keyword>
<evidence type="ECO:0000259" key="10">
    <source>
        <dbReference type="PROSITE" id="PS51195"/>
    </source>
</evidence>
<gene>
    <name evidence="11" type="ORF">H0S70_00745</name>
</gene>
<dbReference type="SUPFAM" id="SSF52540">
    <property type="entry name" value="P-loop containing nucleoside triphosphate hydrolases"/>
    <property type="match status" value="2"/>
</dbReference>
<dbReference type="InterPro" id="IPR027417">
    <property type="entry name" value="P-loop_NTPase"/>
</dbReference>
<dbReference type="PANTHER" id="PTHR47959">
    <property type="entry name" value="ATP-DEPENDENT RNA HELICASE RHLE-RELATED"/>
    <property type="match status" value="1"/>
</dbReference>
<keyword evidence="1" id="KW-0547">Nucleotide-binding</keyword>
<sequence length="450" mass="50676">MEKITFADFELPEKILDVLADQNLFEPTPIQEKSLKPILSGRDVMGIAQTGTGKTLAYLLPVLKTWKYNKTGNPTVVILVPTRELVVQVTDIVKNLTQNITARVVGIYGGVNIKTQKLLFNDGCDILVGTPGRIMDLAIDNAISLKEVQKLVVDEFDEMLNLGFKSQLSNIFTMLREKRQNILFSATMTEAVDAVLEEYFANPIEISLAKSGTPLEKIEQIAFKVENFNTKINLLEHLLKTDTDFSKVLIFCNNKKNADYLYTKIDELFPDEFDVIHSNKSQNYRLNAMRNFEAQKVRGLITTDIMARGLDISDITHVINFEIPEVPEQYIHRIGRTGRADKNGISISFVTKKEETLLLDIELLMDKALIMKDFPSEVKVNPVKIASEKETVVMKNAHTVKLEEGGGAFHDKKDKNKKINLGGPTKRNPPKTKPTNRAQAKAKSKAKRKK</sequence>
<feature type="compositionally biased region" description="Basic and acidic residues" evidence="7">
    <location>
        <begin position="404"/>
        <end position="414"/>
    </location>
</feature>
<dbReference type="GO" id="GO:0016787">
    <property type="term" value="F:hydrolase activity"/>
    <property type="evidence" value="ECO:0007669"/>
    <property type="project" value="UniProtKB-KW"/>
</dbReference>
<evidence type="ECO:0000313" key="12">
    <source>
        <dbReference type="Proteomes" id="UP000516438"/>
    </source>
</evidence>
<evidence type="ECO:0000256" key="7">
    <source>
        <dbReference type="SAM" id="MobiDB-lite"/>
    </source>
</evidence>
<feature type="domain" description="Helicase C-terminal" evidence="9">
    <location>
        <begin position="233"/>
        <end position="386"/>
    </location>
</feature>
<dbReference type="CDD" id="cd00268">
    <property type="entry name" value="DEADc"/>
    <property type="match status" value="1"/>
</dbReference>
<dbReference type="GO" id="GO:0003676">
    <property type="term" value="F:nucleic acid binding"/>
    <property type="evidence" value="ECO:0007669"/>
    <property type="project" value="InterPro"/>
</dbReference>
<feature type="compositionally biased region" description="Basic residues" evidence="7">
    <location>
        <begin position="440"/>
        <end position="450"/>
    </location>
</feature>
<evidence type="ECO:0000256" key="2">
    <source>
        <dbReference type="ARBA" id="ARBA00022801"/>
    </source>
</evidence>
<evidence type="ECO:0000256" key="5">
    <source>
        <dbReference type="ARBA" id="ARBA00038437"/>
    </source>
</evidence>
<protein>
    <submittedName>
        <fullName evidence="11">DEAD/DEAH box helicase</fullName>
    </submittedName>
</protein>
<dbReference type="GO" id="GO:0003724">
    <property type="term" value="F:RNA helicase activity"/>
    <property type="evidence" value="ECO:0007669"/>
    <property type="project" value="InterPro"/>
</dbReference>
<evidence type="ECO:0000259" key="8">
    <source>
        <dbReference type="PROSITE" id="PS51192"/>
    </source>
</evidence>
<evidence type="ECO:0000256" key="6">
    <source>
        <dbReference type="PROSITE-ProRule" id="PRU00552"/>
    </source>
</evidence>
<feature type="region of interest" description="Disordered" evidence="7">
    <location>
        <begin position="404"/>
        <end position="450"/>
    </location>
</feature>
<dbReference type="RefSeq" id="WP_188321335.1">
    <property type="nucleotide sequence ID" value="NZ_CP060203.1"/>
</dbReference>
<dbReference type="SMART" id="SM00487">
    <property type="entry name" value="DEXDc"/>
    <property type="match status" value="1"/>
</dbReference>
<dbReference type="GO" id="GO:0005829">
    <property type="term" value="C:cytosol"/>
    <property type="evidence" value="ECO:0007669"/>
    <property type="project" value="TreeGrafter"/>
</dbReference>
<evidence type="ECO:0000259" key="9">
    <source>
        <dbReference type="PROSITE" id="PS51194"/>
    </source>
</evidence>
<dbReference type="CDD" id="cd18787">
    <property type="entry name" value="SF2_C_DEAD"/>
    <property type="match status" value="1"/>
</dbReference>
<comment type="similarity">
    <text evidence="5">Belongs to the DEAD box helicase family.</text>
</comment>
<dbReference type="SMART" id="SM00490">
    <property type="entry name" value="HELICc"/>
    <property type="match status" value="1"/>
</dbReference>
<keyword evidence="4" id="KW-0067">ATP-binding</keyword>
<dbReference type="InterPro" id="IPR001650">
    <property type="entry name" value="Helicase_C-like"/>
</dbReference>
<dbReference type="InterPro" id="IPR050079">
    <property type="entry name" value="DEAD_box_RNA_helicase"/>
</dbReference>
<feature type="domain" description="DEAD-box RNA helicase Q" evidence="10">
    <location>
        <begin position="4"/>
        <end position="32"/>
    </location>
</feature>
<keyword evidence="3 11" id="KW-0347">Helicase</keyword>
<accession>A0A7H1DX45</accession>
<dbReference type="PROSITE" id="PS51194">
    <property type="entry name" value="HELICASE_CTER"/>
    <property type="match status" value="1"/>
</dbReference>
<dbReference type="KEGG" id="cmaq:H0S70_00745"/>
<dbReference type="GO" id="GO:0005524">
    <property type="term" value="F:ATP binding"/>
    <property type="evidence" value="ECO:0007669"/>
    <property type="project" value="UniProtKB-KW"/>
</dbReference>
<reference evidence="11 12" key="1">
    <citation type="submission" date="2020-07" db="EMBL/GenBank/DDBJ databases">
        <title>Complete genome and description of Chryseobacterium manosquense strain Marseille-Q2069 sp. nov.</title>
        <authorList>
            <person name="Boxberger M."/>
        </authorList>
    </citation>
    <scope>NUCLEOTIDE SEQUENCE [LARGE SCALE GENOMIC DNA]</scope>
    <source>
        <strain evidence="11 12">Marseille-Q2069</strain>
    </source>
</reference>
<dbReference type="PROSITE" id="PS51195">
    <property type="entry name" value="Q_MOTIF"/>
    <property type="match status" value="1"/>
</dbReference>
<dbReference type="InterPro" id="IPR014001">
    <property type="entry name" value="Helicase_ATP-bd"/>
</dbReference>
<dbReference type="Pfam" id="PF00270">
    <property type="entry name" value="DEAD"/>
    <property type="match status" value="1"/>
</dbReference>
<dbReference type="Pfam" id="PF00271">
    <property type="entry name" value="Helicase_C"/>
    <property type="match status" value="1"/>
</dbReference>
<dbReference type="Proteomes" id="UP000516438">
    <property type="component" value="Chromosome"/>
</dbReference>
<organism evidence="11 12">
    <name type="scientific">Chryseobacterium manosquense</name>
    <dbReference type="NCBI Taxonomy" id="2754694"/>
    <lineage>
        <taxon>Bacteria</taxon>
        <taxon>Pseudomonadati</taxon>
        <taxon>Bacteroidota</taxon>
        <taxon>Flavobacteriia</taxon>
        <taxon>Flavobacteriales</taxon>
        <taxon>Weeksellaceae</taxon>
        <taxon>Chryseobacterium group</taxon>
        <taxon>Chryseobacterium</taxon>
    </lineage>
</organism>
<evidence type="ECO:0000256" key="4">
    <source>
        <dbReference type="ARBA" id="ARBA00022840"/>
    </source>
</evidence>
<evidence type="ECO:0000313" key="11">
    <source>
        <dbReference type="EMBL" id="QNS41553.1"/>
    </source>
</evidence>
<evidence type="ECO:0000256" key="1">
    <source>
        <dbReference type="ARBA" id="ARBA00022741"/>
    </source>
</evidence>
<feature type="domain" description="Helicase ATP-binding" evidence="8">
    <location>
        <begin position="35"/>
        <end position="206"/>
    </location>
</feature>
<proteinExistence type="inferred from homology"/>
<dbReference type="InterPro" id="IPR014014">
    <property type="entry name" value="RNA_helicase_DEAD_Q_motif"/>
</dbReference>
<dbReference type="AlphaFoldDB" id="A0A7H1DX45"/>
<dbReference type="PROSITE" id="PS51192">
    <property type="entry name" value="HELICASE_ATP_BIND_1"/>
    <property type="match status" value="1"/>
</dbReference>
<dbReference type="PANTHER" id="PTHR47959:SF13">
    <property type="entry name" value="ATP-DEPENDENT RNA HELICASE RHLE"/>
    <property type="match status" value="1"/>
</dbReference>
<dbReference type="InterPro" id="IPR011545">
    <property type="entry name" value="DEAD/DEAH_box_helicase_dom"/>
</dbReference>
<feature type="short sequence motif" description="Q motif" evidence="6">
    <location>
        <begin position="4"/>
        <end position="32"/>
    </location>
</feature>